<accession>A0A221SVQ5</accession>
<keyword evidence="1" id="KW-0812">Transmembrane</keyword>
<evidence type="ECO:0000313" key="3">
    <source>
        <dbReference type="Proteomes" id="UP000259030"/>
    </source>
</evidence>
<dbReference type="KEGG" id="dfc:DFI_06720"/>
<feature type="transmembrane region" description="Helical" evidence="1">
    <location>
        <begin position="61"/>
        <end position="82"/>
    </location>
</feature>
<organism evidence="2 3">
    <name type="scientific">Deinococcus ficus</name>
    <dbReference type="NCBI Taxonomy" id="317577"/>
    <lineage>
        <taxon>Bacteria</taxon>
        <taxon>Thermotogati</taxon>
        <taxon>Deinococcota</taxon>
        <taxon>Deinococci</taxon>
        <taxon>Deinococcales</taxon>
        <taxon>Deinococcaceae</taxon>
        <taxon>Deinococcus</taxon>
    </lineage>
</organism>
<keyword evidence="1" id="KW-1133">Transmembrane helix</keyword>
<dbReference type="AlphaFoldDB" id="A0A221SVQ5"/>
<feature type="transmembrane region" description="Helical" evidence="1">
    <location>
        <begin position="146"/>
        <end position="165"/>
    </location>
</feature>
<gene>
    <name evidence="2" type="ORF">DFI_06720</name>
</gene>
<name>A0A221SVQ5_9DEIO</name>
<proteinExistence type="predicted"/>
<keyword evidence="1" id="KW-0472">Membrane</keyword>
<sequence length="177" mass="18351">MRAEASAGVQRAGRWVGALVALLLAGPSLLAPADFHALDHVNLIFHEAGHMLLMPLGETVMLLGGSLMQLLVPLACGAAFLTRGDRYAAGLMGVWAGQSLANVSAYVADARDRALPLITGDPDTHDWWQLLGGWGALDAAPGLGRLLLALAFALVVGAVLLALWGDLSEPVGEGRGT</sequence>
<reference evidence="2 3" key="1">
    <citation type="submission" date="2017-05" db="EMBL/GenBank/DDBJ databases">
        <title>The complete genome sequence of Deinococcus ficus isolated from the rhizosphere of the Ficus religiosa L. in Taiwan.</title>
        <authorList>
            <person name="Wu K.-M."/>
            <person name="Liao T.-L."/>
            <person name="Liu Y.-M."/>
            <person name="Young C.-C."/>
            <person name="Tsai S.-F."/>
        </authorList>
    </citation>
    <scope>NUCLEOTIDE SEQUENCE [LARGE SCALE GENOMIC DNA]</scope>
    <source>
        <strain evidence="2 3">CC-FR2-10</strain>
    </source>
</reference>
<dbReference type="RefSeq" id="WP_051307655.1">
    <property type="nucleotide sequence ID" value="NZ_CP021081.1"/>
</dbReference>
<keyword evidence="3" id="KW-1185">Reference proteome</keyword>
<dbReference type="Proteomes" id="UP000259030">
    <property type="component" value="Chromosome"/>
</dbReference>
<dbReference type="EMBL" id="CP021081">
    <property type="protein sequence ID" value="ASN80734.1"/>
    <property type="molecule type" value="Genomic_DNA"/>
</dbReference>
<evidence type="ECO:0000313" key="2">
    <source>
        <dbReference type="EMBL" id="ASN80734.1"/>
    </source>
</evidence>
<evidence type="ECO:0000256" key="1">
    <source>
        <dbReference type="SAM" id="Phobius"/>
    </source>
</evidence>
<protein>
    <submittedName>
        <fullName evidence="2">Uncharacterized protein</fullName>
    </submittedName>
</protein>
<dbReference type="STRING" id="317577.GCA_000419625_02571"/>